<dbReference type="InterPro" id="IPR014198">
    <property type="entry name" value="Spore_III_AB"/>
</dbReference>
<dbReference type="NCBIfam" id="TIGR02833">
    <property type="entry name" value="spore_III_AB"/>
    <property type="match status" value="1"/>
</dbReference>
<dbReference type="Proteomes" id="UP001377337">
    <property type="component" value="Chromosome"/>
</dbReference>
<proteinExistence type="predicted"/>
<evidence type="ECO:0000313" key="2">
    <source>
        <dbReference type="EMBL" id="WXB95514.1"/>
    </source>
</evidence>
<feature type="transmembrane region" description="Helical" evidence="1">
    <location>
        <begin position="154"/>
        <end position="170"/>
    </location>
</feature>
<reference evidence="2 3" key="1">
    <citation type="submission" date="2024-02" db="EMBL/GenBank/DDBJ databases">
        <title>Seven novel Bacillus-like species.</title>
        <authorList>
            <person name="Liu G."/>
        </authorList>
    </citation>
    <scope>NUCLEOTIDE SEQUENCE [LARGE SCALE GENOMIC DNA]</scope>
    <source>
        <strain evidence="2 3">FJAT-52054</strain>
    </source>
</reference>
<keyword evidence="1" id="KW-1133">Transmembrane helix</keyword>
<keyword evidence="1" id="KW-0812">Transmembrane</keyword>
<gene>
    <name evidence="2" type="primary">spoIIIAB</name>
    <name evidence="2" type="ORF">WCV65_13175</name>
</gene>
<dbReference type="PIRSF" id="PIRSF021435">
    <property type="entry name" value="SpoIIIAB"/>
    <property type="match status" value="1"/>
</dbReference>
<sequence>MVKLIGAAMILFASTWIGFEIAGRLGKRTRLLREIKVALQSLEAEIVYSQKPLKAAADDLSGQLNRPLSEFFTQFSHILSSGGKSTKSAWSESLEQLAASSSLQKGELEVMKQFGETLGRHDLISQQKHIKLAMVHLEREETEAADRQQRYERMIKSIGFLCGLLVVIVLL</sequence>
<evidence type="ECO:0000313" key="3">
    <source>
        <dbReference type="Proteomes" id="UP001377337"/>
    </source>
</evidence>
<evidence type="ECO:0000256" key="1">
    <source>
        <dbReference type="SAM" id="Phobius"/>
    </source>
</evidence>
<keyword evidence="3" id="KW-1185">Reference proteome</keyword>
<dbReference type="EMBL" id="CP147407">
    <property type="protein sequence ID" value="WXB95514.1"/>
    <property type="molecule type" value="Genomic_DNA"/>
</dbReference>
<accession>A0ABZ2NCQ9</accession>
<dbReference type="Pfam" id="PF09548">
    <property type="entry name" value="Spore_III_AB"/>
    <property type="match status" value="1"/>
</dbReference>
<name>A0ABZ2NCQ9_9BACI</name>
<organism evidence="2 3">
    <name type="scientific">Metabacillus sediminis</name>
    <dbReference type="NCBI Taxonomy" id="3117746"/>
    <lineage>
        <taxon>Bacteria</taxon>
        <taxon>Bacillati</taxon>
        <taxon>Bacillota</taxon>
        <taxon>Bacilli</taxon>
        <taxon>Bacillales</taxon>
        <taxon>Bacillaceae</taxon>
        <taxon>Metabacillus</taxon>
    </lineage>
</organism>
<protein>
    <submittedName>
        <fullName evidence="2">Stage III sporulation protein SpoIIIAB</fullName>
    </submittedName>
</protein>
<dbReference type="RefSeq" id="WP_035404029.1">
    <property type="nucleotide sequence ID" value="NZ_CP147407.1"/>
</dbReference>
<feature type="transmembrane region" description="Helical" evidence="1">
    <location>
        <begin position="6"/>
        <end position="26"/>
    </location>
</feature>
<keyword evidence="1" id="KW-0472">Membrane</keyword>